<evidence type="ECO:0000259" key="8">
    <source>
        <dbReference type="SMART" id="SM00906"/>
    </source>
</evidence>
<comment type="similarity">
    <text evidence="1">Belongs to the paxM FAD-dependent monooxygenase family.</text>
</comment>
<keyword evidence="2" id="KW-0285">Flavoprotein</keyword>
<keyword evidence="4" id="KW-0560">Oxidoreductase</keyword>
<dbReference type="GO" id="GO:0008270">
    <property type="term" value="F:zinc ion binding"/>
    <property type="evidence" value="ECO:0007669"/>
    <property type="project" value="InterPro"/>
</dbReference>
<dbReference type="GO" id="GO:0006351">
    <property type="term" value="P:DNA-templated transcription"/>
    <property type="evidence" value="ECO:0007669"/>
    <property type="project" value="InterPro"/>
</dbReference>
<keyword evidence="6" id="KW-0539">Nucleus</keyword>
<evidence type="ECO:0000256" key="4">
    <source>
        <dbReference type="ARBA" id="ARBA00023002"/>
    </source>
</evidence>
<protein>
    <recommendedName>
        <fullName evidence="8">Xylanolytic transcriptional activator regulatory domain-containing protein</fullName>
    </recommendedName>
</protein>
<dbReference type="AlphaFoldDB" id="A0A9P8SA76"/>
<reference evidence="9 10" key="1">
    <citation type="submission" date="2020-07" db="EMBL/GenBank/DDBJ databases">
        <title>Metarhizium humberi genome.</title>
        <authorList>
            <person name="Lysoe E."/>
        </authorList>
    </citation>
    <scope>NUCLEOTIDE SEQUENCE [LARGE SCALE GENOMIC DNA]</scope>
    <source>
        <strain evidence="9 10">ESALQ1638</strain>
    </source>
</reference>
<dbReference type="PRINTS" id="PR00420">
    <property type="entry name" value="RNGMNOXGNASE"/>
</dbReference>
<dbReference type="Gene3D" id="3.50.50.60">
    <property type="entry name" value="FAD/NAD(P)-binding domain"/>
    <property type="match status" value="1"/>
</dbReference>
<evidence type="ECO:0000256" key="2">
    <source>
        <dbReference type="ARBA" id="ARBA00022630"/>
    </source>
</evidence>
<evidence type="ECO:0000256" key="7">
    <source>
        <dbReference type="SAM" id="MobiDB-lite"/>
    </source>
</evidence>
<evidence type="ECO:0000256" key="1">
    <source>
        <dbReference type="ARBA" id="ARBA00007992"/>
    </source>
</evidence>
<feature type="domain" description="Xylanolytic transcriptional activator regulatory" evidence="8">
    <location>
        <begin position="638"/>
        <end position="711"/>
    </location>
</feature>
<dbReference type="PANTHER" id="PTHR13789">
    <property type="entry name" value="MONOOXYGENASE"/>
    <property type="match status" value="1"/>
</dbReference>
<dbReference type="SUPFAM" id="SSF51905">
    <property type="entry name" value="FAD/NAD(P)-binding domain"/>
    <property type="match status" value="1"/>
</dbReference>
<dbReference type="Pfam" id="PF04082">
    <property type="entry name" value="Fungal_trans"/>
    <property type="match status" value="1"/>
</dbReference>
<feature type="region of interest" description="Disordered" evidence="7">
    <location>
        <begin position="409"/>
        <end position="439"/>
    </location>
</feature>
<evidence type="ECO:0000313" key="10">
    <source>
        <dbReference type="Proteomes" id="UP000764110"/>
    </source>
</evidence>
<dbReference type="GO" id="GO:0004497">
    <property type="term" value="F:monooxygenase activity"/>
    <property type="evidence" value="ECO:0007669"/>
    <property type="project" value="UniProtKB-KW"/>
</dbReference>
<dbReference type="SMART" id="SM00906">
    <property type="entry name" value="Fungal_trans"/>
    <property type="match status" value="1"/>
</dbReference>
<dbReference type="GO" id="GO:0071949">
    <property type="term" value="F:FAD binding"/>
    <property type="evidence" value="ECO:0007669"/>
    <property type="project" value="InterPro"/>
</dbReference>
<keyword evidence="10" id="KW-1185">Reference proteome</keyword>
<keyword evidence="5" id="KW-0503">Monooxygenase</keyword>
<evidence type="ECO:0000313" key="9">
    <source>
        <dbReference type="EMBL" id="KAH0600481.1"/>
    </source>
</evidence>
<dbReference type="InterPro" id="IPR007219">
    <property type="entry name" value="XnlR_reg_dom"/>
</dbReference>
<dbReference type="Proteomes" id="UP000764110">
    <property type="component" value="Unassembled WGS sequence"/>
</dbReference>
<evidence type="ECO:0000256" key="6">
    <source>
        <dbReference type="ARBA" id="ARBA00023242"/>
    </source>
</evidence>
<dbReference type="GO" id="GO:0003677">
    <property type="term" value="F:DNA binding"/>
    <property type="evidence" value="ECO:0007669"/>
    <property type="project" value="InterPro"/>
</dbReference>
<dbReference type="EMBL" id="JACEFI010000002">
    <property type="protein sequence ID" value="KAH0600481.1"/>
    <property type="molecule type" value="Genomic_DNA"/>
</dbReference>
<evidence type="ECO:0000256" key="5">
    <source>
        <dbReference type="ARBA" id="ARBA00023033"/>
    </source>
</evidence>
<gene>
    <name evidence="9" type="ORF">MHUMG1_01477</name>
</gene>
<dbReference type="InterPro" id="IPR002938">
    <property type="entry name" value="FAD-bd"/>
</dbReference>
<name>A0A9P8SA76_9HYPO</name>
<dbReference type="InterPro" id="IPR036188">
    <property type="entry name" value="FAD/NAD-bd_sf"/>
</dbReference>
<comment type="caution">
    <text evidence="9">The sequence shown here is derived from an EMBL/GenBank/DDBJ whole genome shotgun (WGS) entry which is preliminary data.</text>
</comment>
<dbReference type="PANTHER" id="PTHR13789:SF309">
    <property type="entry name" value="PUTATIVE (AFU_ORTHOLOGUE AFUA_6G14510)-RELATED"/>
    <property type="match status" value="1"/>
</dbReference>
<dbReference type="InterPro" id="IPR050493">
    <property type="entry name" value="FAD-dep_Monooxygenase_BioMet"/>
</dbReference>
<dbReference type="Pfam" id="PF01494">
    <property type="entry name" value="FAD_binding_3"/>
    <property type="match status" value="1"/>
</dbReference>
<proteinExistence type="inferred from homology"/>
<keyword evidence="3" id="KW-0274">FAD</keyword>
<sequence length="1009" mass="112441">MRKAIIIGGGPAGLSAALRLQQITDVTATVYELRPEPTTLGGAVGLLPNGLRLFHRLGVYDDLLSHGSSHSMVNLRSLKGDIITTQDIVGRVREQNGGIGYLRIKRIDLLQVLLKAAEKAKIPIHYGKKIVEIEESEHEVKVTFSDGTTDTGDILLGCDGIHSAVRKLYVDPKHATEYTGFSGLFALLPISALPEGSADELKGINATFTTDGVFLTMSCSAKDDEALWGFSKEVPLPKTGDTRDGWEVKREEEIAGFKNDLLDLISDAKGEWGNIMRAMVQETSVVRFYPVYKLASGGKWYKGRCLLLGDAAHAMAPHAGQGVSMAAEDVFMIARLLEDPERSLEDAFAAFDRIRRPRVDEITMQATKNSEAEVLCTPSTPAPARKRRATKQDLLERVERCEALLKGYAPVVDRPQTPSSSNHVPDDPPGASFEPSSSAQELNASYITTRNDGSVRFTDSFGTVVMHEELVAIQNSIKSDDSADDGPVESIYESPYKTYPVTEFETSASDTPDTQPGPVEAMNLWEHFLERVNPLTKIVHVPTLEPYVMRAAVGMHLVPIEYQALLYSIYAMAVISMSEQECFDLLGHSRDTMLKHYGGSTKRALMKYNHRENYTMITLQTLILYLLSLEDRIHRHASWVTSGIVVRMAYSMGYHRDGECLGLGPFETEMRRRIWCQIIIQDAKNALLSGLSAAMLPMQWDTKPPLNINDADMSPSSDSPIVSREGPTEMAYVLVARLIYAYKIDCDNHIDTPTNEAILLGMSLTNDENTDRAVFGKFREQSEELRRALESYTAKYIGDGAGKVHVAATILKTTILEKLDDVLSPIKEQEEWGIEIFNWKDNLFKMIMLSMEYQCNAHDKMAAVGFEWYMKLQFYPDMLASLTSQLYRRPVGSLSDRGWRAVERLHGHYPELFDMSQRQQLMQAQFTLKAWEARKIAVAQRGGSLETPAYIVQLGQALSEMEAQKAGKPIDWNTLWTDLQPFGDGLNSFMSEEFVQMSDGPSARGHGLV</sequence>
<dbReference type="CDD" id="cd12148">
    <property type="entry name" value="fungal_TF_MHR"/>
    <property type="match status" value="1"/>
</dbReference>
<organism evidence="9 10">
    <name type="scientific">Metarhizium humberi</name>
    <dbReference type="NCBI Taxonomy" id="2596975"/>
    <lineage>
        <taxon>Eukaryota</taxon>
        <taxon>Fungi</taxon>
        <taxon>Dikarya</taxon>
        <taxon>Ascomycota</taxon>
        <taxon>Pezizomycotina</taxon>
        <taxon>Sordariomycetes</taxon>
        <taxon>Hypocreomycetidae</taxon>
        <taxon>Hypocreales</taxon>
        <taxon>Clavicipitaceae</taxon>
        <taxon>Metarhizium</taxon>
    </lineage>
</organism>
<evidence type="ECO:0000256" key="3">
    <source>
        <dbReference type="ARBA" id="ARBA00022827"/>
    </source>
</evidence>
<accession>A0A9P8SA76</accession>